<accession>A0ABW9MW77</accession>
<evidence type="ECO:0000313" key="2">
    <source>
        <dbReference type="Proteomes" id="UP001638015"/>
    </source>
</evidence>
<organism evidence="1 2">
    <name type="scientific">Anaerococcus cruorum</name>
    <dbReference type="NCBI Taxonomy" id="3115617"/>
    <lineage>
        <taxon>Bacteria</taxon>
        <taxon>Bacillati</taxon>
        <taxon>Bacillota</taxon>
        <taxon>Tissierellia</taxon>
        <taxon>Tissierellales</taxon>
        <taxon>Peptoniphilaceae</taxon>
        <taxon>Anaerococcus</taxon>
    </lineage>
</organism>
<gene>
    <name evidence="1" type="ORF">ACCQ40_04760</name>
</gene>
<comment type="caution">
    <text evidence="1">The sequence shown here is derived from an EMBL/GenBank/DDBJ whole genome shotgun (WGS) entry which is preliminary data.</text>
</comment>
<protein>
    <submittedName>
        <fullName evidence="1">Uncharacterized protein</fullName>
    </submittedName>
</protein>
<keyword evidence="2" id="KW-1185">Reference proteome</keyword>
<reference evidence="1 2" key="1">
    <citation type="journal article" date="2025" name="Anaerobe">
        <title>Description of Anaerococcus kampingiae sp. nov., Anaerococcus groningensis sp. nov., Anaerococcus martiniensis sp. nov., and Anaerococcus cruorum sp. nov., isolated from human clinical specimens.</title>
        <authorList>
            <person name="Boiten K.E."/>
            <person name="Meijer J."/>
            <person name="van Wezel E.M."/>
            <person name="Veloo A.C.M."/>
        </authorList>
    </citation>
    <scope>NUCLEOTIDE SEQUENCE [LARGE SCALE GENOMIC DNA]</scope>
    <source>
        <strain evidence="1 2">ENR1039</strain>
    </source>
</reference>
<dbReference type="Proteomes" id="UP001638015">
    <property type="component" value="Unassembled WGS sequence"/>
</dbReference>
<sequence>MKTKEFIERVEDLGFEAEIYSSGIYVKDSDGDCVTSVGSKCEYMVDCSWTGFMFVGATKRKSLLELAFAYASTPIKGRQEEKKYYLRHRYLNKYTQDNYLNWDLTLLPTHSIFLDDYKEDADTQTQFTKSEIEKLKMDFDVNLDEFDEEKVE</sequence>
<dbReference type="RefSeq" id="WP_410032831.1">
    <property type="nucleotide sequence ID" value="NZ_JBGMEH010000006.1"/>
</dbReference>
<evidence type="ECO:0000313" key="1">
    <source>
        <dbReference type="EMBL" id="MFO3716097.1"/>
    </source>
</evidence>
<dbReference type="EMBL" id="JBGMEH010000006">
    <property type="protein sequence ID" value="MFO3716097.1"/>
    <property type="molecule type" value="Genomic_DNA"/>
</dbReference>
<name>A0ABW9MW77_9FIRM</name>
<proteinExistence type="predicted"/>